<organism evidence="1">
    <name type="scientific">termite gut metagenome</name>
    <dbReference type="NCBI Taxonomy" id="433724"/>
    <lineage>
        <taxon>unclassified sequences</taxon>
        <taxon>metagenomes</taxon>
        <taxon>organismal metagenomes</taxon>
    </lineage>
</organism>
<comment type="caution">
    <text evidence="1">The sequence shown here is derived from an EMBL/GenBank/DDBJ whole genome shotgun (WGS) entry which is preliminary data.</text>
</comment>
<gene>
    <name evidence="1" type="ORF">EZS27_019505</name>
</gene>
<accession>A0A5J4RFF7</accession>
<name>A0A5J4RFF7_9ZZZZ</name>
<reference evidence="1" key="1">
    <citation type="submission" date="2019-03" db="EMBL/GenBank/DDBJ databases">
        <title>Single cell metagenomics reveals metabolic interactions within the superorganism composed of flagellate Streblomastix strix and complex community of Bacteroidetes bacteria on its surface.</title>
        <authorList>
            <person name="Treitli S.C."/>
            <person name="Kolisko M."/>
            <person name="Husnik F."/>
            <person name="Keeling P."/>
            <person name="Hampl V."/>
        </authorList>
    </citation>
    <scope>NUCLEOTIDE SEQUENCE</scope>
    <source>
        <strain evidence="1">STM</strain>
    </source>
</reference>
<dbReference type="EMBL" id="SNRY01001305">
    <property type="protein sequence ID" value="KAA6331930.1"/>
    <property type="molecule type" value="Genomic_DNA"/>
</dbReference>
<sequence>MSANGTGKSLLAEQLTNRFNNNGLTSRYLIAERLIGLEKSDVSYYGGGRLMQGFNISDFQNYKTYAERGGLSSSAIITLMVEVDEMHSCIGSKKTTVGSGLL</sequence>
<dbReference type="AlphaFoldDB" id="A0A5J4RFF7"/>
<evidence type="ECO:0000313" key="1">
    <source>
        <dbReference type="EMBL" id="KAA6331930.1"/>
    </source>
</evidence>
<protein>
    <submittedName>
        <fullName evidence="1">Uncharacterized protein</fullName>
    </submittedName>
</protein>
<proteinExistence type="predicted"/>